<reference evidence="1 2" key="1">
    <citation type="submission" date="2015-07" db="EMBL/GenBank/DDBJ databases">
        <title>Comparative genomics of the Sigatoka disease complex on banana suggests a link between parallel evolutionary changes in Pseudocercospora fijiensis and Pseudocercospora eumusae and increased virulence on the banana host.</title>
        <authorList>
            <person name="Chang T.-C."/>
            <person name="Salvucci A."/>
            <person name="Crous P.W."/>
            <person name="Stergiopoulos I."/>
        </authorList>
    </citation>
    <scope>NUCLEOTIDE SEQUENCE [LARGE SCALE GENOMIC DNA]</scope>
    <source>
        <strain evidence="1 2">CBS 116634</strain>
    </source>
</reference>
<dbReference type="EMBL" id="LFZO01000090">
    <property type="protein sequence ID" value="KXT14225.1"/>
    <property type="molecule type" value="Genomic_DNA"/>
</dbReference>
<accession>A0A139II05</accession>
<sequence>MESKLKRQDLHKFSEQLMHGKAESPTNAVLLLLPNYDNMFTQHCMPEAASCLRAQARAQAQAQAQAVVLYHQLYLSASPPPYTTVQTREKKLMLPAAAR</sequence>
<evidence type="ECO:0000313" key="2">
    <source>
        <dbReference type="Proteomes" id="UP000073492"/>
    </source>
</evidence>
<name>A0A139II05_9PEZI</name>
<gene>
    <name evidence="1" type="ORF">AC579_7548</name>
</gene>
<proteinExistence type="predicted"/>
<keyword evidence="2" id="KW-1185">Reference proteome</keyword>
<dbReference type="Proteomes" id="UP000073492">
    <property type="component" value="Unassembled WGS sequence"/>
</dbReference>
<evidence type="ECO:0000313" key="1">
    <source>
        <dbReference type="EMBL" id="KXT14225.1"/>
    </source>
</evidence>
<dbReference type="AlphaFoldDB" id="A0A139II05"/>
<comment type="caution">
    <text evidence="1">The sequence shown here is derived from an EMBL/GenBank/DDBJ whole genome shotgun (WGS) entry which is preliminary data.</text>
</comment>
<organism evidence="1 2">
    <name type="scientific">Pseudocercospora musae</name>
    <dbReference type="NCBI Taxonomy" id="113226"/>
    <lineage>
        <taxon>Eukaryota</taxon>
        <taxon>Fungi</taxon>
        <taxon>Dikarya</taxon>
        <taxon>Ascomycota</taxon>
        <taxon>Pezizomycotina</taxon>
        <taxon>Dothideomycetes</taxon>
        <taxon>Dothideomycetidae</taxon>
        <taxon>Mycosphaerellales</taxon>
        <taxon>Mycosphaerellaceae</taxon>
        <taxon>Pseudocercospora</taxon>
    </lineage>
</organism>
<protein>
    <submittedName>
        <fullName evidence="1">Uncharacterized protein</fullName>
    </submittedName>
</protein>